<dbReference type="PANTHER" id="PTHR23501">
    <property type="entry name" value="MAJOR FACILITATOR SUPERFAMILY"/>
    <property type="match status" value="1"/>
</dbReference>
<feature type="transmembrane region" description="Helical" evidence="6">
    <location>
        <begin position="165"/>
        <end position="187"/>
    </location>
</feature>
<dbReference type="AlphaFoldDB" id="A0A9Q5I5Q8"/>
<proteinExistence type="predicted"/>
<organism evidence="8 9">
    <name type="scientific">Sanghuangporus baumii</name>
    <name type="common">Phellinus baumii</name>
    <dbReference type="NCBI Taxonomy" id="108892"/>
    <lineage>
        <taxon>Eukaryota</taxon>
        <taxon>Fungi</taxon>
        <taxon>Dikarya</taxon>
        <taxon>Basidiomycota</taxon>
        <taxon>Agaricomycotina</taxon>
        <taxon>Agaricomycetes</taxon>
        <taxon>Hymenochaetales</taxon>
        <taxon>Hymenochaetaceae</taxon>
        <taxon>Sanghuangporus</taxon>
    </lineage>
</organism>
<feature type="region of interest" description="Disordered" evidence="5">
    <location>
        <begin position="53"/>
        <end position="81"/>
    </location>
</feature>
<dbReference type="CDD" id="cd17502">
    <property type="entry name" value="MFS_Azr1_MDR_like"/>
    <property type="match status" value="1"/>
</dbReference>
<feature type="compositionally biased region" description="Basic and acidic residues" evidence="5">
    <location>
        <begin position="62"/>
        <end position="77"/>
    </location>
</feature>
<feature type="transmembrane region" description="Helical" evidence="6">
    <location>
        <begin position="479"/>
        <end position="496"/>
    </location>
</feature>
<dbReference type="InterPro" id="IPR036259">
    <property type="entry name" value="MFS_trans_sf"/>
</dbReference>
<keyword evidence="3 6" id="KW-1133">Transmembrane helix</keyword>
<evidence type="ECO:0000256" key="5">
    <source>
        <dbReference type="SAM" id="MobiDB-lite"/>
    </source>
</evidence>
<dbReference type="Proteomes" id="UP000757232">
    <property type="component" value="Unassembled WGS sequence"/>
</dbReference>
<keyword evidence="2 6" id="KW-0812">Transmembrane</keyword>
<feature type="transmembrane region" description="Helical" evidence="6">
    <location>
        <begin position="545"/>
        <end position="564"/>
    </location>
</feature>
<dbReference type="EMBL" id="LNZH02000025">
    <property type="protein sequence ID" value="OCB92158.1"/>
    <property type="molecule type" value="Genomic_DNA"/>
</dbReference>
<feature type="transmembrane region" description="Helical" evidence="6">
    <location>
        <begin position="386"/>
        <end position="405"/>
    </location>
</feature>
<evidence type="ECO:0000313" key="8">
    <source>
        <dbReference type="EMBL" id="OCB92158.1"/>
    </source>
</evidence>
<evidence type="ECO:0000313" key="9">
    <source>
        <dbReference type="Proteomes" id="UP000757232"/>
    </source>
</evidence>
<dbReference type="SUPFAM" id="SSF103473">
    <property type="entry name" value="MFS general substrate transporter"/>
    <property type="match status" value="1"/>
</dbReference>
<feature type="domain" description="Major facilitator superfamily (MFS) profile" evidence="7">
    <location>
        <begin position="100"/>
        <end position="570"/>
    </location>
</feature>
<name>A0A9Q5I5Q8_SANBA</name>
<gene>
    <name evidence="8" type="ORF">A7U60_g472</name>
</gene>
<dbReference type="PROSITE" id="PS50850">
    <property type="entry name" value="MFS"/>
    <property type="match status" value="1"/>
</dbReference>
<feature type="transmembrane region" description="Helical" evidence="6">
    <location>
        <begin position="134"/>
        <end position="153"/>
    </location>
</feature>
<comment type="subcellular location">
    <subcellularLocation>
        <location evidence="1">Membrane</location>
        <topology evidence="1">Multi-pass membrane protein</topology>
    </subcellularLocation>
</comment>
<reference evidence="8" key="1">
    <citation type="submission" date="2016-06" db="EMBL/GenBank/DDBJ databases">
        <title>Draft Genome sequence of the fungus Inonotus baumii.</title>
        <authorList>
            <person name="Zhu H."/>
            <person name="Lin W."/>
        </authorList>
    </citation>
    <scope>NUCLEOTIDE SEQUENCE</scope>
    <source>
        <strain evidence="8">821</strain>
    </source>
</reference>
<dbReference type="PANTHER" id="PTHR23501:SF102">
    <property type="entry name" value="DRUG TRANSPORTER, PUTATIVE (AFU_ORTHOLOGUE AFUA_3G08530)-RELATED"/>
    <property type="match status" value="1"/>
</dbReference>
<feature type="transmembrane region" description="Helical" evidence="6">
    <location>
        <begin position="272"/>
        <end position="297"/>
    </location>
</feature>
<feature type="transmembrane region" description="Helical" evidence="6">
    <location>
        <begin position="341"/>
        <end position="366"/>
    </location>
</feature>
<evidence type="ECO:0000256" key="6">
    <source>
        <dbReference type="SAM" id="Phobius"/>
    </source>
</evidence>
<dbReference type="InterPro" id="IPR011701">
    <property type="entry name" value="MFS"/>
</dbReference>
<feature type="transmembrane region" description="Helical" evidence="6">
    <location>
        <begin position="309"/>
        <end position="329"/>
    </location>
</feature>
<feature type="transmembrane region" description="Helical" evidence="6">
    <location>
        <begin position="412"/>
        <end position="429"/>
    </location>
</feature>
<evidence type="ECO:0000259" key="7">
    <source>
        <dbReference type="PROSITE" id="PS50850"/>
    </source>
</evidence>
<feature type="transmembrane region" description="Helical" evidence="6">
    <location>
        <begin position="240"/>
        <end position="260"/>
    </location>
</feature>
<sequence>MISKFEARCLSSYSTNATAIVMPAGDVHSTVERDVHRQSVPALMTRIRALSETEQQTLTDSPRTEKIESPDVERSPRSEPGMHWSQTEVYEIRHNNMLLVFSGLMLTVFLAALDQTIASVALPAIVRDIGGESAYSWVGSAYLLTSACICPLFGTLSDIIGRKPILFFSITIFLLGSALCGAAQNVVRLVVCRAVQGIGGGGIVQMSMIVSSDITTLEERGTYGGLIQGTWDHVSWRWCFWINLPTGGAAAIVLFFFLHLNPVRQVTLREAIASFDFFGLFFITASTILILIGFQFADTAQKRWRAPQTISTLVLGGILFIAGGVFEVYTSREPVIPPRLFHTRATTAILISSFIHSFTFIAVTYYVPLYFQILGSNATIAGVQTLPILVGSSLMSILSGFIVSAMGRYRPIMVFGFLVMTLGYGLLIMLDEDISIARQEIWLLVAGLGIGCFFQPPLIGLQSAMPVKDMATSTSAFSLIRNLGGAMGLAVGSTIFQSELSNRLDKIPEYSSLLNSDSLDYTSIHRIEPDALRQQISHAFTRSLAMIYIVFTPISFVGLLFTLLTREYTLKRIIEREPKRRQETMDESPGRLEQVIVTRV</sequence>
<feature type="transmembrane region" description="Helical" evidence="6">
    <location>
        <begin position="98"/>
        <end position="122"/>
    </location>
</feature>
<dbReference type="GO" id="GO:0022857">
    <property type="term" value="F:transmembrane transporter activity"/>
    <property type="evidence" value="ECO:0007669"/>
    <property type="project" value="InterPro"/>
</dbReference>
<dbReference type="Pfam" id="PF07690">
    <property type="entry name" value="MFS_1"/>
    <property type="match status" value="2"/>
</dbReference>
<dbReference type="GO" id="GO:0005886">
    <property type="term" value="C:plasma membrane"/>
    <property type="evidence" value="ECO:0007669"/>
    <property type="project" value="TreeGrafter"/>
</dbReference>
<protein>
    <submittedName>
        <fullName evidence="8">MFS general substrate transporter</fullName>
    </submittedName>
</protein>
<evidence type="ECO:0000256" key="4">
    <source>
        <dbReference type="ARBA" id="ARBA00023136"/>
    </source>
</evidence>
<feature type="transmembrane region" description="Helical" evidence="6">
    <location>
        <begin position="441"/>
        <end position="459"/>
    </location>
</feature>
<comment type="caution">
    <text evidence="8">The sequence shown here is derived from an EMBL/GenBank/DDBJ whole genome shotgun (WGS) entry which is preliminary data.</text>
</comment>
<dbReference type="InterPro" id="IPR020846">
    <property type="entry name" value="MFS_dom"/>
</dbReference>
<keyword evidence="4 6" id="KW-0472">Membrane</keyword>
<evidence type="ECO:0000256" key="2">
    <source>
        <dbReference type="ARBA" id="ARBA00022692"/>
    </source>
</evidence>
<keyword evidence="9" id="KW-1185">Reference proteome</keyword>
<evidence type="ECO:0000256" key="1">
    <source>
        <dbReference type="ARBA" id="ARBA00004141"/>
    </source>
</evidence>
<evidence type="ECO:0000256" key="3">
    <source>
        <dbReference type="ARBA" id="ARBA00022989"/>
    </source>
</evidence>
<dbReference type="OrthoDB" id="10021397at2759"/>
<dbReference type="Gene3D" id="1.20.1250.20">
    <property type="entry name" value="MFS general substrate transporter like domains"/>
    <property type="match status" value="2"/>
</dbReference>
<accession>A0A9Q5I5Q8</accession>